<accession>A0ABU4PAA2</accession>
<dbReference type="GeneID" id="63139930"/>
<comment type="caution">
    <text evidence="1">The sequence shown here is derived from an EMBL/GenBank/DDBJ whole genome shotgun (WGS) entry which is preliminary data.</text>
</comment>
<sequence>MPDGWKDLTFRLGGRVFQHPSAGPVLAVQDLKQQLERPQQQDQEFEDFPHPLISF</sequence>
<dbReference type="Proteomes" id="UP001277471">
    <property type="component" value="Unassembled WGS sequence"/>
</dbReference>
<gene>
    <name evidence="1" type="ORF">SIM66_25275</name>
</gene>
<reference evidence="1 2" key="1">
    <citation type="submission" date="2023-11" db="EMBL/GenBank/DDBJ databases">
        <title>MicrobeMod: A computational toolkit for identifying prokaryotic methylation and restriction-modification with nanopore sequencing.</title>
        <authorList>
            <person name="Crits-Christoph A."/>
            <person name="Kang S.C."/>
            <person name="Lee H."/>
            <person name="Ostrov N."/>
        </authorList>
    </citation>
    <scope>NUCLEOTIDE SEQUENCE [LARGE SCALE GENOMIC DNA]</scope>
    <source>
        <strain evidence="1 2">ATCC 29145</strain>
    </source>
</reference>
<keyword evidence="2" id="KW-1185">Reference proteome</keyword>
<evidence type="ECO:0000313" key="1">
    <source>
        <dbReference type="EMBL" id="MDX5954488.1"/>
    </source>
</evidence>
<evidence type="ECO:0000313" key="2">
    <source>
        <dbReference type="Proteomes" id="UP001277471"/>
    </source>
</evidence>
<name>A0ABU4PAA2_AZOBR</name>
<dbReference type="RefSeq" id="WP_158283099.1">
    <property type="nucleotide sequence ID" value="NZ_JAWUDH010000012.1"/>
</dbReference>
<dbReference type="EMBL" id="JAWXYC010000004">
    <property type="protein sequence ID" value="MDX5954488.1"/>
    <property type="molecule type" value="Genomic_DNA"/>
</dbReference>
<organism evidence="1 2">
    <name type="scientific">Azospirillum brasilense</name>
    <dbReference type="NCBI Taxonomy" id="192"/>
    <lineage>
        <taxon>Bacteria</taxon>
        <taxon>Pseudomonadati</taxon>
        <taxon>Pseudomonadota</taxon>
        <taxon>Alphaproteobacteria</taxon>
        <taxon>Rhodospirillales</taxon>
        <taxon>Azospirillaceae</taxon>
        <taxon>Azospirillum</taxon>
    </lineage>
</organism>
<protein>
    <submittedName>
        <fullName evidence="1">Uncharacterized protein</fullName>
    </submittedName>
</protein>
<proteinExistence type="predicted"/>